<protein>
    <submittedName>
        <fullName evidence="2">Deoxyribonuclease NucA/NucB</fullName>
    </submittedName>
</protein>
<dbReference type="InterPro" id="IPR029476">
    <property type="entry name" value="DNase_NucA_NucB"/>
</dbReference>
<proteinExistence type="predicted"/>
<dbReference type="EMBL" id="FONN01000029">
    <property type="protein sequence ID" value="SFF35526.1"/>
    <property type="molecule type" value="Genomic_DNA"/>
</dbReference>
<evidence type="ECO:0000313" key="3">
    <source>
        <dbReference type="Proteomes" id="UP000183410"/>
    </source>
</evidence>
<sequence length="153" mass="17080">MKRKSRKKKFKMKNALISLLIMLALAGASYMGWLDELAKDWNTAEGTDYTLYFPTERYPETGKHIKDAIAAGKSPICTIDREGADQNRKKSLQGVKVKKGYDRDEWPMAMCAEGGSGAHIAYIDPSDNRGAGSWVSNQLEKYPNGSRIAFVIK</sequence>
<gene>
    <name evidence="2" type="ORF">SAMN04487969_12914</name>
</gene>
<accession>A0A1I2I3N8</accession>
<organism evidence="2 3">
    <name type="scientific">Paenibacillus algorifonticola</name>
    <dbReference type="NCBI Taxonomy" id="684063"/>
    <lineage>
        <taxon>Bacteria</taxon>
        <taxon>Bacillati</taxon>
        <taxon>Bacillota</taxon>
        <taxon>Bacilli</taxon>
        <taxon>Bacillales</taxon>
        <taxon>Paenibacillaceae</taxon>
        <taxon>Paenibacillus</taxon>
    </lineage>
</organism>
<name>A0A1I2I3N8_9BACL</name>
<dbReference type="Pfam" id="PF14040">
    <property type="entry name" value="DNase_NucA_NucB"/>
    <property type="match status" value="1"/>
</dbReference>
<dbReference type="AlphaFoldDB" id="A0A1I2I3N8"/>
<keyword evidence="3" id="KW-1185">Reference proteome</keyword>
<reference evidence="3" key="1">
    <citation type="submission" date="2016-10" db="EMBL/GenBank/DDBJ databases">
        <authorList>
            <person name="Varghese N."/>
            <person name="Submissions S."/>
        </authorList>
    </citation>
    <scope>NUCLEOTIDE SEQUENCE [LARGE SCALE GENOMIC DNA]</scope>
    <source>
        <strain evidence="3">CGMCC 1.10223</strain>
    </source>
</reference>
<dbReference type="Proteomes" id="UP000183410">
    <property type="component" value="Unassembled WGS sequence"/>
</dbReference>
<evidence type="ECO:0000313" key="2">
    <source>
        <dbReference type="EMBL" id="SFF35526.1"/>
    </source>
</evidence>
<evidence type="ECO:0000259" key="1">
    <source>
        <dbReference type="Pfam" id="PF14040"/>
    </source>
</evidence>
<feature type="domain" description="Deoxyribonuclease NucA/NucB" evidence="1">
    <location>
        <begin position="81"/>
        <end position="145"/>
    </location>
</feature>